<dbReference type="Gene3D" id="3.40.50.2300">
    <property type="match status" value="2"/>
</dbReference>
<accession>A0A2G6KEJ0</accession>
<name>A0A2G6KEJ0_9BACT</name>
<gene>
    <name evidence="1" type="ORF">CSA56_11875</name>
</gene>
<dbReference type="InterPro" id="IPR007487">
    <property type="entry name" value="ABC_transpt-TYRBP-like"/>
</dbReference>
<organism evidence="1 2">
    <name type="scientific">candidate division KSB3 bacterium</name>
    <dbReference type="NCBI Taxonomy" id="2044937"/>
    <lineage>
        <taxon>Bacteria</taxon>
        <taxon>candidate division KSB3</taxon>
    </lineage>
</organism>
<protein>
    <recommendedName>
        <fullName evidence="3">ABC transporter substrate-binding protein</fullName>
    </recommendedName>
</protein>
<dbReference type="Pfam" id="PF04392">
    <property type="entry name" value="ABC_sub_bind"/>
    <property type="match status" value="1"/>
</dbReference>
<evidence type="ECO:0000313" key="2">
    <source>
        <dbReference type="Proteomes" id="UP000230821"/>
    </source>
</evidence>
<sequence length="324" mass="35932">MILSPRHILIFLTHILIVSAFWPGGEWIMAEQQDVSPFTIAIVQPRGVEAYQEAVEGFLHGLRRRVSQRFYTVIYESPERLYSTLKQKSLSQTPSDIRLIVTIGTKATSEVARQIDDIPILFSMVLNPERVLPDRSNIVGASLNISFSLQLEMISKVLPTARTVGIIYDPAQQGDFLIEQLSQHEQFGLRIKPFPVISPKEIPAALSQVGKEADVLLGIVDSTVYTPRATASIIRYTIKHELPFVGISASYVKAGALCALLFHSRDIGLQTAQLAEKILTGTPPAQLQNTVPEKIQLSLNLRTAALLNVTIPKQIQEKAAILYE</sequence>
<dbReference type="Proteomes" id="UP000230821">
    <property type="component" value="Unassembled WGS sequence"/>
</dbReference>
<reference evidence="1 2" key="1">
    <citation type="submission" date="2017-10" db="EMBL/GenBank/DDBJ databases">
        <title>Novel microbial diversity and functional potential in the marine mammal oral microbiome.</title>
        <authorList>
            <person name="Dudek N.K."/>
            <person name="Sun C.L."/>
            <person name="Burstein D."/>
            <person name="Kantor R.S."/>
            <person name="Aliaga Goltsman D.S."/>
            <person name="Bik E.M."/>
            <person name="Thomas B.C."/>
            <person name="Banfield J.F."/>
            <person name="Relman D.A."/>
        </authorList>
    </citation>
    <scope>NUCLEOTIDE SEQUENCE [LARGE SCALE GENOMIC DNA]</scope>
    <source>
        <strain evidence="1">DOLJORAL78_47_16</strain>
    </source>
</reference>
<evidence type="ECO:0008006" key="3">
    <source>
        <dbReference type="Google" id="ProtNLM"/>
    </source>
</evidence>
<dbReference type="PANTHER" id="PTHR35271">
    <property type="entry name" value="ABC TRANSPORTER, SUBSTRATE-BINDING LIPOPROTEIN-RELATED"/>
    <property type="match status" value="1"/>
</dbReference>
<dbReference type="CDD" id="cd06325">
    <property type="entry name" value="PBP1_ABC_unchar_transporter"/>
    <property type="match status" value="1"/>
</dbReference>
<comment type="caution">
    <text evidence="1">The sequence shown here is derived from an EMBL/GenBank/DDBJ whole genome shotgun (WGS) entry which is preliminary data.</text>
</comment>
<dbReference type="EMBL" id="PDSK01000099">
    <property type="protein sequence ID" value="PIE33372.1"/>
    <property type="molecule type" value="Genomic_DNA"/>
</dbReference>
<proteinExistence type="predicted"/>
<dbReference type="AlphaFoldDB" id="A0A2G6KEJ0"/>
<dbReference type="PANTHER" id="PTHR35271:SF1">
    <property type="entry name" value="ABC TRANSPORTER, SUBSTRATE-BINDING LIPOPROTEIN"/>
    <property type="match status" value="1"/>
</dbReference>
<evidence type="ECO:0000313" key="1">
    <source>
        <dbReference type="EMBL" id="PIE33372.1"/>
    </source>
</evidence>